<reference evidence="1 2" key="1">
    <citation type="journal article" date="2016" name="Nat. Commun.">
        <title>Thousands of microbial genomes shed light on interconnected biogeochemical processes in an aquifer system.</title>
        <authorList>
            <person name="Anantharaman K."/>
            <person name="Brown C.T."/>
            <person name="Hug L.A."/>
            <person name="Sharon I."/>
            <person name="Castelle C.J."/>
            <person name="Probst A.J."/>
            <person name="Thomas B.C."/>
            <person name="Singh A."/>
            <person name="Wilkins M.J."/>
            <person name="Karaoz U."/>
            <person name="Brodie E.L."/>
            <person name="Williams K.H."/>
            <person name="Hubbard S.S."/>
            <person name="Banfield J.F."/>
        </authorList>
    </citation>
    <scope>NUCLEOTIDE SEQUENCE [LARGE SCALE GENOMIC DNA]</scope>
</reference>
<dbReference type="Proteomes" id="UP000176651">
    <property type="component" value="Unassembled WGS sequence"/>
</dbReference>
<name>A0A1F4NRT8_UNCK3</name>
<evidence type="ECO:0000313" key="2">
    <source>
        <dbReference type="Proteomes" id="UP000176651"/>
    </source>
</evidence>
<proteinExistence type="predicted"/>
<accession>A0A1F4NRT8</accession>
<gene>
    <name evidence="1" type="ORF">A2V68_00390</name>
</gene>
<dbReference type="AlphaFoldDB" id="A0A1F4NRT8"/>
<evidence type="ECO:0000313" key="1">
    <source>
        <dbReference type="EMBL" id="OGB74215.1"/>
    </source>
</evidence>
<organism evidence="1 2">
    <name type="scientific">candidate division Kazan bacterium RBG_13_50_9</name>
    <dbReference type="NCBI Taxonomy" id="1798535"/>
    <lineage>
        <taxon>Bacteria</taxon>
        <taxon>Bacteria division Kazan-3B-28</taxon>
    </lineage>
</organism>
<evidence type="ECO:0008006" key="3">
    <source>
        <dbReference type="Google" id="ProtNLM"/>
    </source>
</evidence>
<protein>
    <recommendedName>
        <fullName evidence="3">IrrE N-terminal-like domain-containing protein</fullName>
    </recommendedName>
</protein>
<sequence length="119" mass="13783">MFDKLKRVLIHSGYQVILTGDFAHRKSGGLARGTKGYILPDDLKIFINKHIGINDRVLTLVHELLHEIYSAWEEPRIDRTSQRIFRNLTVSQLGFLQFFVMSPTEIRSTLKSRQFPVSI</sequence>
<dbReference type="EMBL" id="META01000003">
    <property type="protein sequence ID" value="OGB74215.1"/>
    <property type="molecule type" value="Genomic_DNA"/>
</dbReference>
<comment type="caution">
    <text evidence="1">The sequence shown here is derived from an EMBL/GenBank/DDBJ whole genome shotgun (WGS) entry which is preliminary data.</text>
</comment>